<feature type="transmembrane region" description="Helical" evidence="1">
    <location>
        <begin position="12"/>
        <end position="35"/>
    </location>
</feature>
<keyword evidence="3" id="KW-1185">Reference proteome</keyword>
<evidence type="ECO:0000256" key="1">
    <source>
        <dbReference type="SAM" id="Phobius"/>
    </source>
</evidence>
<sequence>MKGWNSDFAFYLLQLMALFSILSYLGLLASYIHSIALFKSNVLTRITGSNYQGSFFSYVLTNACLTAHRLLYTLFPFKARNILSENLLRLCLVLILAFYIVYVSITLTPLASVVYCPAQLFFYFEWRPLLRVLQT</sequence>
<organism evidence="2 3">
    <name type="scientific">Strongylus vulgaris</name>
    <name type="common">Blood worm</name>
    <dbReference type="NCBI Taxonomy" id="40348"/>
    <lineage>
        <taxon>Eukaryota</taxon>
        <taxon>Metazoa</taxon>
        <taxon>Ecdysozoa</taxon>
        <taxon>Nematoda</taxon>
        <taxon>Chromadorea</taxon>
        <taxon>Rhabditida</taxon>
        <taxon>Rhabditina</taxon>
        <taxon>Rhabditomorpha</taxon>
        <taxon>Strongyloidea</taxon>
        <taxon>Strongylidae</taxon>
        <taxon>Strongylus</taxon>
    </lineage>
</organism>
<dbReference type="OrthoDB" id="5827259at2759"/>
<evidence type="ECO:0008006" key="4">
    <source>
        <dbReference type="Google" id="ProtNLM"/>
    </source>
</evidence>
<evidence type="ECO:0000313" key="3">
    <source>
        <dbReference type="Proteomes" id="UP000270094"/>
    </source>
</evidence>
<proteinExistence type="predicted"/>
<dbReference type="Proteomes" id="UP000270094">
    <property type="component" value="Unassembled WGS sequence"/>
</dbReference>
<reference evidence="2 3" key="1">
    <citation type="submission" date="2018-11" db="EMBL/GenBank/DDBJ databases">
        <authorList>
            <consortium name="Pathogen Informatics"/>
        </authorList>
    </citation>
    <scope>NUCLEOTIDE SEQUENCE [LARGE SCALE GENOMIC DNA]</scope>
</reference>
<dbReference type="AlphaFoldDB" id="A0A3P7IQR0"/>
<name>A0A3P7IQR0_STRVU</name>
<dbReference type="EMBL" id="UYYB01014875">
    <property type="protein sequence ID" value="VDM70143.1"/>
    <property type="molecule type" value="Genomic_DNA"/>
</dbReference>
<keyword evidence="1" id="KW-0472">Membrane</keyword>
<protein>
    <recommendedName>
        <fullName evidence="4">7TM GPCR serpentine receptor class x (Srx) domain-containing protein</fullName>
    </recommendedName>
</protein>
<feature type="transmembrane region" description="Helical" evidence="1">
    <location>
        <begin position="55"/>
        <end position="75"/>
    </location>
</feature>
<feature type="transmembrane region" description="Helical" evidence="1">
    <location>
        <begin position="87"/>
        <end position="105"/>
    </location>
</feature>
<evidence type="ECO:0000313" key="2">
    <source>
        <dbReference type="EMBL" id="VDM70143.1"/>
    </source>
</evidence>
<accession>A0A3P7IQR0</accession>
<gene>
    <name evidence="2" type="ORF">SVUK_LOCUS5141</name>
</gene>
<keyword evidence="1" id="KW-1133">Transmembrane helix</keyword>
<keyword evidence="1" id="KW-0812">Transmembrane</keyword>